<evidence type="ECO:0000259" key="6">
    <source>
        <dbReference type="PROSITE" id="PS51192"/>
    </source>
</evidence>
<dbReference type="InterPro" id="IPR027417">
    <property type="entry name" value="P-loop_NTPase"/>
</dbReference>
<proteinExistence type="inferred from homology"/>
<dbReference type="Gene3D" id="3.40.50.300">
    <property type="entry name" value="P-loop containing nucleotide triphosphate hydrolases"/>
    <property type="match status" value="2"/>
</dbReference>
<gene>
    <name evidence="7" type="ORF">PGT21_023370</name>
</gene>
<dbReference type="PANTHER" id="PTHR13710">
    <property type="entry name" value="DNA HELICASE RECQ FAMILY MEMBER"/>
    <property type="match status" value="1"/>
</dbReference>
<dbReference type="GO" id="GO:0000724">
    <property type="term" value="P:double-strand break repair via homologous recombination"/>
    <property type="evidence" value="ECO:0007669"/>
    <property type="project" value="TreeGrafter"/>
</dbReference>
<dbReference type="PROSITE" id="PS51192">
    <property type="entry name" value="HELICASE_ATP_BIND_1"/>
    <property type="match status" value="1"/>
</dbReference>
<accession>A0A5B0M010</accession>
<dbReference type="PANTHER" id="PTHR13710:SF105">
    <property type="entry name" value="ATP-DEPENDENT DNA HELICASE Q1"/>
    <property type="match status" value="1"/>
</dbReference>
<evidence type="ECO:0000256" key="2">
    <source>
        <dbReference type="ARBA" id="ARBA00023125"/>
    </source>
</evidence>
<evidence type="ECO:0000256" key="4">
    <source>
        <dbReference type="ARBA" id="ARBA00034617"/>
    </source>
</evidence>
<dbReference type="GO" id="GO:0003677">
    <property type="term" value="F:DNA binding"/>
    <property type="evidence" value="ECO:0007669"/>
    <property type="project" value="UniProtKB-KW"/>
</dbReference>
<name>A0A5B0M010_PUCGR</name>
<comment type="similarity">
    <text evidence="1">Belongs to the helicase family. RecQ subfamily.</text>
</comment>
<comment type="caution">
    <text evidence="7">The sequence shown here is derived from an EMBL/GenBank/DDBJ whole genome shotgun (WGS) entry which is preliminary data.</text>
</comment>
<dbReference type="InterPro" id="IPR014001">
    <property type="entry name" value="Helicase_ATP-bd"/>
</dbReference>
<comment type="catalytic activity">
    <reaction evidence="4">
        <text>Couples ATP hydrolysis with the unwinding of duplex DNA by translocating in the 3'-5' direction.</text>
        <dbReference type="EC" id="5.6.2.4"/>
    </reaction>
</comment>
<evidence type="ECO:0000313" key="7">
    <source>
        <dbReference type="EMBL" id="KAA1069400.1"/>
    </source>
</evidence>
<keyword evidence="8" id="KW-1185">Reference proteome</keyword>
<organism evidence="7 8">
    <name type="scientific">Puccinia graminis f. sp. tritici</name>
    <dbReference type="NCBI Taxonomy" id="56615"/>
    <lineage>
        <taxon>Eukaryota</taxon>
        <taxon>Fungi</taxon>
        <taxon>Dikarya</taxon>
        <taxon>Basidiomycota</taxon>
        <taxon>Pucciniomycotina</taxon>
        <taxon>Pucciniomycetes</taxon>
        <taxon>Pucciniales</taxon>
        <taxon>Pucciniaceae</taxon>
        <taxon>Puccinia</taxon>
    </lineage>
</organism>
<evidence type="ECO:0000313" key="8">
    <source>
        <dbReference type="Proteomes" id="UP000324748"/>
    </source>
</evidence>
<protein>
    <recommendedName>
        <fullName evidence="5">DNA 3'-5' helicase</fullName>
        <ecNumber evidence="5">5.6.2.4</ecNumber>
    </recommendedName>
</protein>
<keyword evidence="2" id="KW-0238">DNA-binding</keyword>
<sequence>MEYKPPYRARLPMTLLESTADELAESIISSSVKLHHDRPEAFQVEAVSALVRRKKCFVHAAPGFWRKRIPEMFFSLFEDKAIVLVLNRLDCLGDDQVKEKKLLNITAINLTRRNIDRETVKQIKEGCFSFVYLSPEIFLNNSLFEDLFTSTAFQNLLTLIVVDDAELMYWWSLVATNQSKLLNSFERNEDRCRSRPSYGRMWAERLEEPRNLPVLMMSATCRPAVLDAIRFNLTLRPQDITMINGQLTRPEIRLIRIPMQSTLRSCDDLLRIYAPHTKVPAIKTVPTIIYSGQLDATFQVMKIVNEARDTKGGEMDPHSEFIRRFHSVTGELDKQKNIADFVEGKVPVLSASMALGLSQSVKRVRSVITMGRADPSAIVQMVSNCGLDGNPGLALLFMEPKRKEGKNSPDDFDAKLKQSQSDDDRMDAFAITPVCLRVALAVDSQFGYIPLSDTDPVFQAEREKEIQAKLPPCQCSNCAPDAAQAILNLAPQITVDNFDEILKDPFSVAKDNSIVIKERVKRHARSDY</sequence>
<evidence type="ECO:0000256" key="1">
    <source>
        <dbReference type="ARBA" id="ARBA00005446"/>
    </source>
</evidence>
<dbReference type="GO" id="GO:0005737">
    <property type="term" value="C:cytoplasm"/>
    <property type="evidence" value="ECO:0007669"/>
    <property type="project" value="TreeGrafter"/>
</dbReference>
<dbReference type="Proteomes" id="UP000324748">
    <property type="component" value="Unassembled WGS sequence"/>
</dbReference>
<dbReference type="EC" id="5.6.2.4" evidence="5"/>
<evidence type="ECO:0000256" key="5">
    <source>
        <dbReference type="ARBA" id="ARBA00034808"/>
    </source>
</evidence>
<feature type="domain" description="Helicase ATP-binding" evidence="6">
    <location>
        <begin position="47"/>
        <end position="239"/>
    </location>
</feature>
<dbReference type="GO" id="GO:0043138">
    <property type="term" value="F:3'-5' DNA helicase activity"/>
    <property type="evidence" value="ECO:0007669"/>
    <property type="project" value="UniProtKB-EC"/>
</dbReference>
<reference evidence="7 8" key="1">
    <citation type="submission" date="2019-05" db="EMBL/GenBank/DDBJ databases">
        <title>Emergence of the Ug99 lineage of the wheat stem rust pathogen through somatic hybridization.</title>
        <authorList>
            <person name="Li F."/>
            <person name="Upadhyaya N.M."/>
            <person name="Sperschneider J."/>
            <person name="Matny O."/>
            <person name="Nguyen-Phuc H."/>
            <person name="Mago R."/>
            <person name="Raley C."/>
            <person name="Miller M.E."/>
            <person name="Silverstein K.A.T."/>
            <person name="Henningsen E."/>
            <person name="Hirsch C.D."/>
            <person name="Visser B."/>
            <person name="Pretorius Z.A."/>
            <person name="Steffenson B.J."/>
            <person name="Schwessinger B."/>
            <person name="Dodds P.N."/>
            <person name="Figueroa M."/>
        </authorList>
    </citation>
    <scope>NUCLEOTIDE SEQUENCE [LARGE SCALE GENOMIC DNA]</scope>
    <source>
        <strain evidence="7">21-0</strain>
    </source>
</reference>
<dbReference type="GO" id="GO:0009378">
    <property type="term" value="F:four-way junction helicase activity"/>
    <property type="evidence" value="ECO:0007669"/>
    <property type="project" value="TreeGrafter"/>
</dbReference>
<dbReference type="OrthoDB" id="2499463at2759"/>
<dbReference type="GO" id="GO:0005694">
    <property type="term" value="C:chromosome"/>
    <property type="evidence" value="ECO:0007669"/>
    <property type="project" value="TreeGrafter"/>
</dbReference>
<keyword evidence="3" id="KW-0413">Isomerase</keyword>
<dbReference type="EMBL" id="VSWC01000183">
    <property type="protein sequence ID" value="KAA1069400.1"/>
    <property type="molecule type" value="Genomic_DNA"/>
</dbReference>
<evidence type="ECO:0000256" key="3">
    <source>
        <dbReference type="ARBA" id="ARBA00023235"/>
    </source>
</evidence>
<dbReference type="AlphaFoldDB" id="A0A5B0M010"/>
<dbReference type="SUPFAM" id="SSF52540">
    <property type="entry name" value="P-loop containing nucleoside triphosphate hydrolases"/>
    <property type="match status" value="1"/>
</dbReference>